<dbReference type="HOGENOM" id="CLU_854513_0_0_7"/>
<protein>
    <submittedName>
        <fullName evidence="5">SH3 domain-containing protein,putative peptidoglycan binding protein</fullName>
    </submittedName>
</protein>
<dbReference type="AlphaFoldDB" id="M1NBW9"/>
<evidence type="ECO:0000259" key="4">
    <source>
        <dbReference type="SMART" id="SM00223"/>
    </source>
</evidence>
<dbReference type="SUPFAM" id="SSF57414">
    <property type="entry name" value="Hairpin loop containing domain-like"/>
    <property type="match status" value="2"/>
</dbReference>
<feature type="domain" description="Apple" evidence="4">
    <location>
        <begin position="27"/>
        <end position="93"/>
    </location>
</feature>
<keyword evidence="1" id="KW-0677">Repeat</keyword>
<dbReference type="RefSeq" id="WP_015402995.1">
    <property type="nucleotide sequence ID" value="NC_020304.1"/>
</dbReference>
<reference evidence="6" key="1">
    <citation type="journal article" date="2013" name="Stand. Genomic Sci.">
        <title>Complete genome sequence of Desulfocapsa sulfexigens, a marine deltaproteobacterium specialized in disproportionating inorganic sulfur compounds.</title>
        <authorList>
            <person name="Finster K.W."/>
            <person name="Kjeldsen K.U."/>
            <person name="Kube M."/>
            <person name="Reinhardt R."/>
            <person name="Mussmann M."/>
            <person name="Amann R."/>
            <person name="Schreiber L."/>
        </authorList>
    </citation>
    <scope>NUCLEOTIDE SEQUENCE [LARGE SCALE GENOMIC DNA]</scope>
    <source>
        <strain evidence="6">DSM 10523 / SB164P1</strain>
    </source>
</reference>
<evidence type="ECO:0000256" key="2">
    <source>
        <dbReference type="ARBA" id="ARBA00023157"/>
    </source>
</evidence>
<dbReference type="Gene3D" id="1.10.101.10">
    <property type="entry name" value="PGBD-like superfamily/PGBD"/>
    <property type="match status" value="1"/>
</dbReference>
<dbReference type="Gene3D" id="2.30.30.40">
    <property type="entry name" value="SH3 Domains"/>
    <property type="match status" value="1"/>
</dbReference>
<dbReference type="CDD" id="cd01100">
    <property type="entry name" value="APPLE_Factor_XI_like"/>
    <property type="match status" value="2"/>
</dbReference>
<dbReference type="EMBL" id="CP003985">
    <property type="protein sequence ID" value="AGF77299.1"/>
    <property type="molecule type" value="Genomic_DNA"/>
</dbReference>
<feature type="domain" description="Apple" evidence="4">
    <location>
        <begin position="110"/>
        <end position="176"/>
    </location>
</feature>
<feature type="chain" id="PRO_5004015779" evidence="3">
    <location>
        <begin position="22"/>
        <end position="325"/>
    </location>
</feature>
<evidence type="ECO:0000256" key="3">
    <source>
        <dbReference type="SAM" id="SignalP"/>
    </source>
</evidence>
<keyword evidence="3" id="KW-0732">Signal</keyword>
<dbReference type="STRING" id="1167006.UWK_00721"/>
<dbReference type="Pfam" id="PF01471">
    <property type="entry name" value="PG_binding_1"/>
    <property type="match status" value="1"/>
</dbReference>
<dbReference type="Gene3D" id="3.50.4.10">
    <property type="entry name" value="Hepatocyte Growth Factor"/>
    <property type="match status" value="2"/>
</dbReference>
<evidence type="ECO:0000313" key="6">
    <source>
        <dbReference type="Proteomes" id="UP000011721"/>
    </source>
</evidence>
<dbReference type="InterPro" id="IPR036365">
    <property type="entry name" value="PGBD-like_sf"/>
</dbReference>
<dbReference type="SMART" id="SM00223">
    <property type="entry name" value="APPLE"/>
    <property type="match status" value="2"/>
</dbReference>
<dbReference type="SUPFAM" id="SSF47090">
    <property type="entry name" value="PGBD-like"/>
    <property type="match status" value="1"/>
</dbReference>
<dbReference type="Pfam" id="PF14295">
    <property type="entry name" value="PAN_4"/>
    <property type="match status" value="2"/>
</dbReference>
<evidence type="ECO:0000313" key="5">
    <source>
        <dbReference type="EMBL" id="AGF77299.1"/>
    </source>
</evidence>
<proteinExistence type="predicted"/>
<dbReference type="InterPro" id="IPR036366">
    <property type="entry name" value="PGBDSf"/>
</dbReference>
<organism evidence="5 6">
    <name type="scientific">Desulfocapsa sulfexigens (strain DSM 10523 / SB164P1)</name>
    <dbReference type="NCBI Taxonomy" id="1167006"/>
    <lineage>
        <taxon>Bacteria</taxon>
        <taxon>Pseudomonadati</taxon>
        <taxon>Thermodesulfobacteriota</taxon>
        <taxon>Desulfobulbia</taxon>
        <taxon>Desulfobulbales</taxon>
        <taxon>Desulfocapsaceae</taxon>
        <taxon>Desulfocapsa</taxon>
    </lineage>
</organism>
<evidence type="ECO:0000256" key="1">
    <source>
        <dbReference type="ARBA" id="ARBA00022737"/>
    </source>
</evidence>
<gene>
    <name evidence="5" type="ordered locus">UWK_00721</name>
</gene>
<feature type="signal peptide" evidence="3">
    <location>
        <begin position="1"/>
        <end position="21"/>
    </location>
</feature>
<dbReference type="Proteomes" id="UP000011721">
    <property type="component" value="Chromosome"/>
</dbReference>
<accession>M1NBW9</accession>
<sequence length="325" mass="36597">MIKLIVIILFAVFLPSAFAEAYNSIDLELDSQRPGGDYTSFRAASAEACAQKCEKSRRCQAFDFYKSDNSCWLKNRAYSARYYAGVVSGFKRSGSPEKPSVDATSIDMDIRYDIQRPGGDYRSFRVQSVQQCSENCTQDSQCQAFDYTTSDSFCYLKSWKPPAREYRGIISGVKRHYNPQLKSVQELLIQQDYNPGTADGLMGRNTRIALEKYQRDHNLLVTGRLDNATLNALGLHASAEYISQKSSVDVADIEISEEYAEESIPTYIKTIGVTYLQLENTIYAAVLAKIPADTVLQVISQHGEWYKVAYQKQVGFVLGESVQRQ</sequence>
<dbReference type="eggNOG" id="COG3409">
    <property type="taxonomic scope" value="Bacteria"/>
</dbReference>
<dbReference type="GO" id="GO:0005576">
    <property type="term" value="C:extracellular region"/>
    <property type="evidence" value="ECO:0007669"/>
    <property type="project" value="InterPro"/>
</dbReference>
<dbReference type="InterPro" id="IPR003609">
    <property type="entry name" value="Pan_app"/>
</dbReference>
<dbReference type="GO" id="GO:0006508">
    <property type="term" value="P:proteolysis"/>
    <property type="evidence" value="ECO:0007669"/>
    <property type="project" value="InterPro"/>
</dbReference>
<name>M1NBW9_DESSD</name>
<dbReference type="InterPro" id="IPR000177">
    <property type="entry name" value="Apple"/>
</dbReference>
<dbReference type="InterPro" id="IPR002477">
    <property type="entry name" value="Peptidoglycan-bd-like"/>
</dbReference>
<dbReference type="KEGG" id="dsf:UWK_00721"/>
<keyword evidence="2" id="KW-1015">Disulfide bond</keyword>
<keyword evidence="6" id="KW-1185">Reference proteome</keyword>